<evidence type="ECO:0000313" key="13">
    <source>
        <dbReference type="EMBL" id="ROZ62457.1"/>
    </source>
</evidence>
<dbReference type="GO" id="GO:0043365">
    <property type="term" value="F:[formate-C-acetyltransferase]-activating enzyme activity"/>
    <property type="evidence" value="ECO:0007669"/>
    <property type="project" value="InterPro"/>
</dbReference>
<feature type="region of interest" description="Disordered" evidence="11">
    <location>
        <begin position="1"/>
        <end position="50"/>
    </location>
</feature>
<keyword evidence="13" id="KW-0670">Pyruvate</keyword>
<feature type="domain" description="Radical SAM core" evidence="12">
    <location>
        <begin position="93"/>
        <end position="315"/>
    </location>
</feature>
<accession>A0A3N3ZNN0</accession>
<evidence type="ECO:0000256" key="10">
    <source>
        <dbReference type="ARBA" id="ARBA00023014"/>
    </source>
</evidence>
<dbReference type="SUPFAM" id="SSF102114">
    <property type="entry name" value="Radical SAM enzymes"/>
    <property type="match status" value="1"/>
</dbReference>
<dbReference type="PROSITE" id="PS51918">
    <property type="entry name" value="RADICAL_SAM"/>
    <property type="match status" value="1"/>
</dbReference>
<evidence type="ECO:0000256" key="8">
    <source>
        <dbReference type="ARBA" id="ARBA00023002"/>
    </source>
</evidence>
<dbReference type="InterPro" id="IPR058240">
    <property type="entry name" value="rSAM_sf"/>
</dbReference>
<evidence type="ECO:0000256" key="9">
    <source>
        <dbReference type="ARBA" id="ARBA00023004"/>
    </source>
</evidence>
<keyword evidence="7" id="KW-0479">Metal-binding</keyword>
<dbReference type="CDD" id="cd01335">
    <property type="entry name" value="Radical_SAM"/>
    <property type="match status" value="1"/>
</dbReference>
<dbReference type="GO" id="GO:0046872">
    <property type="term" value="F:metal ion binding"/>
    <property type="evidence" value="ECO:0007669"/>
    <property type="project" value="UniProtKB-KW"/>
</dbReference>
<evidence type="ECO:0000259" key="12">
    <source>
        <dbReference type="PROSITE" id="PS51918"/>
    </source>
</evidence>
<keyword evidence="9" id="KW-0408">Iron</keyword>
<dbReference type="GO" id="GO:0016829">
    <property type="term" value="F:lyase activity"/>
    <property type="evidence" value="ECO:0007669"/>
    <property type="project" value="UniProtKB-KW"/>
</dbReference>
<protein>
    <recommendedName>
        <fullName evidence="4">Pyruvate formate-lyase-activating enzyme</fullName>
    </recommendedName>
</protein>
<comment type="cofactor">
    <cofactor evidence="1">
        <name>[4Fe-4S] cluster</name>
        <dbReference type="ChEBI" id="CHEBI:49883"/>
    </cofactor>
</comment>
<dbReference type="RefSeq" id="WP_123825621.1">
    <property type="nucleotide sequence ID" value="NZ_RKMF01000012.1"/>
</dbReference>
<dbReference type="InterPro" id="IPR001989">
    <property type="entry name" value="Radical_activat_CS"/>
</dbReference>
<dbReference type="InterPro" id="IPR007197">
    <property type="entry name" value="rSAM"/>
</dbReference>
<sequence length="320" mass="35011">MPGTRTTHPRFTPSEGSVTALRPTDAVTPRAAQDLPLPRRRGTASGLPETLGDLHRELLPLDADGRPLHHEKVQALHAGLMGSIHSWELVTAVDGPGTRMTLFLSGCPLQCQYCHNPDTMQLKNGTLQSAEEVLKRIRRYRKVFSASGGGLTISGGEPLFQHKFVRRILRGTKEMGVHTALDTSGFLGRVADDELLADVDLVLLDVKSGNEATYHETTGRSLAPTIAFGDRLTALNKPIWVRFVLVPGLTDAPENIRGVADIVQNWGSVERVEVLPFHNMGEDKWASLGLDYSLKGVQPPSSEQTEAAREVFRARGLTVY</sequence>
<name>A0A3N3ZNN0_9MICC</name>
<dbReference type="SFLD" id="SFLDS00029">
    <property type="entry name" value="Radical_SAM"/>
    <property type="match status" value="1"/>
</dbReference>
<dbReference type="NCBIfam" id="TIGR02493">
    <property type="entry name" value="PFLA"/>
    <property type="match status" value="1"/>
</dbReference>
<evidence type="ECO:0000256" key="4">
    <source>
        <dbReference type="ARBA" id="ARBA00021356"/>
    </source>
</evidence>
<dbReference type="InterPro" id="IPR034457">
    <property type="entry name" value="Organic_radical-activating"/>
</dbReference>
<comment type="similarity">
    <text evidence="3">Belongs to the organic radical-activating enzymes family.</text>
</comment>
<evidence type="ECO:0000256" key="3">
    <source>
        <dbReference type="ARBA" id="ARBA00009777"/>
    </source>
</evidence>
<evidence type="ECO:0000256" key="5">
    <source>
        <dbReference type="ARBA" id="ARBA00022485"/>
    </source>
</evidence>
<organism evidence="13 14">
    <name type="scientific">Kocuria soli</name>
    <dbReference type="NCBI Taxonomy" id="2485125"/>
    <lineage>
        <taxon>Bacteria</taxon>
        <taxon>Bacillati</taxon>
        <taxon>Actinomycetota</taxon>
        <taxon>Actinomycetes</taxon>
        <taxon>Micrococcales</taxon>
        <taxon>Micrococcaceae</taxon>
        <taxon>Kocuria</taxon>
    </lineage>
</organism>
<proteinExistence type="inferred from homology"/>
<gene>
    <name evidence="13" type="primary">pflA</name>
    <name evidence="13" type="ORF">EDL96_09715</name>
</gene>
<dbReference type="Pfam" id="PF04055">
    <property type="entry name" value="Radical_SAM"/>
    <property type="match status" value="1"/>
</dbReference>
<dbReference type="PANTHER" id="PTHR30352:SF5">
    <property type="entry name" value="PYRUVATE FORMATE-LYASE 1-ACTIVATING ENZYME"/>
    <property type="match status" value="1"/>
</dbReference>
<keyword evidence="10" id="KW-0411">Iron-sulfur</keyword>
<reference evidence="13 14" key="1">
    <citation type="submission" date="2018-10" db="EMBL/GenBank/DDBJ databases">
        <title>Kocuria sp. M5W7-7, whole genome shotgun sequence.</title>
        <authorList>
            <person name="Tuo L."/>
        </authorList>
    </citation>
    <scope>NUCLEOTIDE SEQUENCE [LARGE SCALE GENOMIC DNA]</scope>
    <source>
        <strain evidence="13 14">M5W7-7</strain>
    </source>
</reference>
<keyword evidence="6" id="KW-0949">S-adenosyl-L-methionine</keyword>
<keyword evidence="8 13" id="KW-0560">Oxidoreductase</keyword>
<dbReference type="GO" id="GO:0051539">
    <property type="term" value="F:4 iron, 4 sulfur cluster binding"/>
    <property type="evidence" value="ECO:0007669"/>
    <property type="project" value="UniProtKB-KW"/>
</dbReference>
<dbReference type="Gene3D" id="3.20.20.70">
    <property type="entry name" value="Aldolase class I"/>
    <property type="match status" value="1"/>
</dbReference>
<keyword evidence="13" id="KW-0456">Lyase</keyword>
<dbReference type="EMBL" id="RKMF01000012">
    <property type="protein sequence ID" value="ROZ62457.1"/>
    <property type="molecule type" value="Genomic_DNA"/>
</dbReference>
<evidence type="ECO:0000256" key="11">
    <source>
        <dbReference type="SAM" id="MobiDB-lite"/>
    </source>
</evidence>
<evidence type="ECO:0000256" key="2">
    <source>
        <dbReference type="ARBA" id="ARBA00003141"/>
    </source>
</evidence>
<keyword evidence="5" id="KW-0004">4Fe-4S</keyword>
<evidence type="ECO:0000256" key="6">
    <source>
        <dbReference type="ARBA" id="ARBA00022691"/>
    </source>
</evidence>
<dbReference type="PROSITE" id="PS01087">
    <property type="entry name" value="RADICAL_ACTIVATING"/>
    <property type="match status" value="1"/>
</dbReference>
<evidence type="ECO:0000256" key="7">
    <source>
        <dbReference type="ARBA" id="ARBA00022723"/>
    </source>
</evidence>
<comment type="caution">
    <text evidence="13">The sequence shown here is derived from an EMBL/GenBank/DDBJ whole genome shotgun (WGS) entry which is preliminary data.</text>
</comment>
<dbReference type="OrthoDB" id="9782387at2"/>
<evidence type="ECO:0000313" key="14">
    <source>
        <dbReference type="Proteomes" id="UP000270616"/>
    </source>
</evidence>
<dbReference type="InterPro" id="IPR012838">
    <property type="entry name" value="PFL1_activating"/>
</dbReference>
<keyword evidence="14" id="KW-1185">Reference proteome</keyword>
<dbReference type="Proteomes" id="UP000270616">
    <property type="component" value="Unassembled WGS sequence"/>
</dbReference>
<dbReference type="PANTHER" id="PTHR30352">
    <property type="entry name" value="PYRUVATE FORMATE-LYASE-ACTIVATING ENZYME"/>
    <property type="match status" value="1"/>
</dbReference>
<comment type="function">
    <text evidence="2">Activation of pyruvate formate-lyase under anaerobic conditions by generation of an organic free radical, using S-adenosylmethionine and reduced flavodoxin as cosubstrates to produce 5'-deoxy-adenosine.</text>
</comment>
<dbReference type="InterPro" id="IPR013785">
    <property type="entry name" value="Aldolase_TIM"/>
</dbReference>
<dbReference type="AlphaFoldDB" id="A0A3N3ZNN0"/>
<evidence type="ECO:0000256" key="1">
    <source>
        <dbReference type="ARBA" id="ARBA00001966"/>
    </source>
</evidence>
<dbReference type="SFLD" id="SFLDG01066">
    <property type="entry name" value="organic_radical-activating_enz"/>
    <property type="match status" value="1"/>
</dbReference>